<dbReference type="HAMAP" id="MF_00155">
    <property type="entry name" value="CtaG"/>
    <property type="match status" value="1"/>
</dbReference>
<evidence type="ECO:0000256" key="4">
    <source>
        <dbReference type="ARBA" id="ARBA00015384"/>
    </source>
</evidence>
<keyword evidence="9 10" id="KW-0472">Membrane</keyword>
<dbReference type="PANTHER" id="PTHR21320">
    <property type="entry name" value="CYTOCHROME C OXIDASE ASSEMBLY PROTEIN COX11-RELATED"/>
    <property type="match status" value="1"/>
</dbReference>
<dbReference type="AlphaFoldDB" id="A0A858R3Z7"/>
<sequence>MTDGNPTPNLGRKNLRVAAALGGIVAGMVGLSYAAVPLYDLFCKVTGFGGTTQVAQAVSERVVDRTVTVRFNADVNGNLPWQFRPAVTQMQVKVGEAATTTFHARNTSDKVLVGTATYNVTPDKTGIYFNKVQCFCFTEQRLEPGQSVEMPVYFFVDPAMADDPKLADVTTITLSYTFFLAADQSAAAKPAQPAPAQAAQALDGAKATSYQGTSPQPPQGGAGAGPAARPN</sequence>
<organism evidence="13 14">
    <name type="scientific">Aerophototrophica crusticola</name>
    <dbReference type="NCBI Taxonomy" id="1709002"/>
    <lineage>
        <taxon>Bacteria</taxon>
        <taxon>Pseudomonadati</taxon>
        <taxon>Pseudomonadota</taxon>
        <taxon>Alphaproteobacteria</taxon>
        <taxon>Rhodospirillales</taxon>
        <taxon>Rhodospirillaceae</taxon>
        <taxon>Aerophototrophica</taxon>
    </lineage>
</organism>
<dbReference type="GO" id="GO:0005886">
    <property type="term" value="C:plasma membrane"/>
    <property type="evidence" value="ECO:0007669"/>
    <property type="project" value="UniProtKB-SubCell"/>
</dbReference>
<keyword evidence="8 10" id="KW-0186">Copper</keyword>
<evidence type="ECO:0000256" key="10">
    <source>
        <dbReference type="HAMAP-Rule" id="MF_00155"/>
    </source>
</evidence>
<feature type="topological domain" description="Cytoplasmic" evidence="10">
    <location>
        <begin position="1"/>
        <end position="12"/>
    </location>
</feature>
<comment type="subcellular location">
    <subcellularLocation>
        <location evidence="2 10">Cell inner membrane</location>
        <topology evidence="2 10">Single-pass type II membrane protein</topology>
        <orientation evidence="2 10">Periplasmic side</orientation>
    </subcellularLocation>
</comment>
<evidence type="ECO:0000256" key="12">
    <source>
        <dbReference type="SAM" id="Phobius"/>
    </source>
</evidence>
<name>A0A858R3Z7_9PROT</name>
<evidence type="ECO:0000256" key="3">
    <source>
        <dbReference type="ARBA" id="ARBA00009620"/>
    </source>
</evidence>
<dbReference type="PANTHER" id="PTHR21320:SF3">
    <property type="entry name" value="CYTOCHROME C OXIDASE ASSEMBLY PROTEIN COX11, MITOCHONDRIAL-RELATED"/>
    <property type="match status" value="1"/>
</dbReference>
<evidence type="ECO:0000256" key="7">
    <source>
        <dbReference type="ARBA" id="ARBA00022989"/>
    </source>
</evidence>
<evidence type="ECO:0000256" key="5">
    <source>
        <dbReference type="ARBA" id="ARBA00022692"/>
    </source>
</evidence>
<keyword evidence="7 10" id="KW-1133">Transmembrane helix</keyword>
<accession>A0A858R3Z7</accession>
<feature type="transmembrane region" description="Helical" evidence="12">
    <location>
        <begin position="17"/>
        <end position="36"/>
    </location>
</feature>
<feature type="compositionally biased region" description="Low complexity" evidence="11">
    <location>
        <begin position="189"/>
        <end position="207"/>
    </location>
</feature>
<comment type="similarity">
    <text evidence="3 10">Belongs to the COX11/CtaG family.</text>
</comment>
<evidence type="ECO:0000313" key="14">
    <source>
        <dbReference type="Proteomes" id="UP000501891"/>
    </source>
</evidence>
<evidence type="ECO:0000256" key="9">
    <source>
        <dbReference type="ARBA" id="ARBA00023136"/>
    </source>
</evidence>
<dbReference type="GO" id="GO:0008535">
    <property type="term" value="P:respiratory chain complex IV assembly"/>
    <property type="evidence" value="ECO:0007669"/>
    <property type="project" value="UniProtKB-UniRule"/>
</dbReference>
<dbReference type="NCBIfam" id="NF003465">
    <property type="entry name" value="PRK05089.1"/>
    <property type="match status" value="1"/>
</dbReference>
<evidence type="ECO:0000256" key="8">
    <source>
        <dbReference type="ARBA" id="ARBA00023008"/>
    </source>
</evidence>
<keyword evidence="6 10" id="KW-0735">Signal-anchor</keyword>
<dbReference type="EMBL" id="CP051775">
    <property type="protein sequence ID" value="QJE72114.1"/>
    <property type="molecule type" value="Genomic_DNA"/>
</dbReference>
<dbReference type="FunFam" id="2.60.370.10:FF:000001">
    <property type="entry name" value="COX11 cytochrome c oxidase assembly homolog"/>
    <property type="match status" value="1"/>
</dbReference>
<comment type="function">
    <text evidence="1 10">Exerts its effect at some terminal stage of cytochrome c oxidase synthesis, probably by being involved in the insertion of the copper B into subunit I.</text>
</comment>
<gene>
    <name evidence="10" type="primary">ctaG</name>
    <name evidence="13" type="ORF">HHL28_02440</name>
</gene>
<evidence type="ECO:0000256" key="6">
    <source>
        <dbReference type="ARBA" id="ARBA00022968"/>
    </source>
</evidence>
<dbReference type="KEGG" id="acru:HHL28_02440"/>
<evidence type="ECO:0000313" key="13">
    <source>
        <dbReference type="EMBL" id="QJE72114.1"/>
    </source>
</evidence>
<dbReference type="Proteomes" id="UP000501891">
    <property type="component" value="Chromosome"/>
</dbReference>
<dbReference type="SUPFAM" id="SSF110111">
    <property type="entry name" value="Ctag/Cox11"/>
    <property type="match status" value="1"/>
</dbReference>
<evidence type="ECO:0000256" key="1">
    <source>
        <dbReference type="ARBA" id="ARBA00004007"/>
    </source>
</evidence>
<proteinExistence type="inferred from homology"/>
<feature type="topological domain" description="Periplasmic" evidence="10">
    <location>
        <begin position="36"/>
        <end position="231"/>
    </location>
</feature>
<keyword evidence="5 10" id="KW-0812">Transmembrane</keyword>
<dbReference type="InterPro" id="IPR007533">
    <property type="entry name" value="Cyt_c_oxidase_assmbl_CtaG"/>
</dbReference>
<feature type="region of interest" description="Disordered" evidence="11">
    <location>
        <begin position="189"/>
        <end position="231"/>
    </location>
</feature>
<keyword evidence="10" id="KW-0997">Cell inner membrane</keyword>
<dbReference type="Gene3D" id="2.60.370.10">
    <property type="entry name" value="Ctag/Cox11"/>
    <property type="match status" value="1"/>
</dbReference>
<dbReference type="GO" id="GO:0005507">
    <property type="term" value="F:copper ion binding"/>
    <property type="evidence" value="ECO:0007669"/>
    <property type="project" value="InterPro"/>
</dbReference>
<protein>
    <recommendedName>
        <fullName evidence="4 10">Cytochrome c oxidase assembly protein CtaG</fullName>
    </recommendedName>
</protein>
<dbReference type="Pfam" id="PF04442">
    <property type="entry name" value="CtaG_Cox11"/>
    <property type="match status" value="1"/>
</dbReference>
<keyword evidence="14" id="KW-1185">Reference proteome</keyword>
<reference evidence="13" key="1">
    <citation type="submission" date="2020-04" db="EMBL/GenBank/DDBJ databases">
        <title>A desert anoxygenic phototrophic bacterium fixes CO2 using RubisCO under aerobic conditions.</title>
        <authorList>
            <person name="Tang K."/>
        </authorList>
    </citation>
    <scope>NUCLEOTIDE SEQUENCE [LARGE SCALE GENOMIC DNA]</scope>
    <source>
        <strain evidence="13">MIMtkB3</strain>
    </source>
</reference>
<keyword evidence="10" id="KW-1003">Cell membrane</keyword>
<evidence type="ECO:0000256" key="2">
    <source>
        <dbReference type="ARBA" id="ARBA00004382"/>
    </source>
</evidence>
<evidence type="ECO:0000256" key="11">
    <source>
        <dbReference type="SAM" id="MobiDB-lite"/>
    </source>
</evidence>
<dbReference type="InterPro" id="IPR023471">
    <property type="entry name" value="CtaG/Cox11_dom_sf"/>
</dbReference>